<evidence type="ECO:0000313" key="1">
    <source>
        <dbReference type="EMBL" id="EQD50379.1"/>
    </source>
</evidence>
<dbReference type="AlphaFoldDB" id="T1BBJ5"/>
<sequence>MQLEVVPGLVPSVLATLAPGESVYGEHGIMLYKDTPVTVGRKTVHAGGLLQGVERVSVGGMPFFLTEFTGPGHVAFSRDGVGEVRVVELSQNEVLDVREGSILCASASVGYGMFHVHGTHRPGRMIGFWMDRLTGPGSVALHGYGNVLSMALHPRETVTLDAGALLYKSGSAEVKTMNLPFGGGLLGHLESLEVLEVTGPGKLAFQSVDPGLPHD</sequence>
<dbReference type="PANTHER" id="PTHR43657:SF1">
    <property type="entry name" value="ALTERED INHERITANCE OF MITOCHONDRIA PROTEIN 24, MITOCHONDRIAL"/>
    <property type="match status" value="1"/>
</dbReference>
<dbReference type="InterPro" id="IPR016031">
    <property type="entry name" value="Trp_RNA-bd_attenuator-like_dom"/>
</dbReference>
<reference evidence="1" key="1">
    <citation type="submission" date="2013-08" db="EMBL/GenBank/DDBJ databases">
        <authorList>
            <person name="Mendez C."/>
            <person name="Richter M."/>
            <person name="Ferrer M."/>
            <person name="Sanchez J."/>
        </authorList>
    </citation>
    <scope>NUCLEOTIDE SEQUENCE</scope>
</reference>
<dbReference type="Gene3D" id="3.60.160.10">
    <property type="entry name" value="Mitochondrial biogenesis AIM24"/>
    <property type="match status" value="1"/>
</dbReference>
<dbReference type="SUPFAM" id="SSF51219">
    <property type="entry name" value="TRAP-like"/>
    <property type="match status" value="1"/>
</dbReference>
<organism evidence="1">
    <name type="scientific">mine drainage metagenome</name>
    <dbReference type="NCBI Taxonomy" id="410659"/>
    <lineage>
        <taxon>unclassified sequences</taxon>
        <taxon>metagenomes</taxon>
        <taxon>ecological metagenomes</taxon>
    </lineage>
</organism>
<reference evidence="1" key="2">
    <citation type="journal article" date="2014" name="ISME J.">
        <title>Microbial stratification in low pH oxic and suboxic macroscopic growths along an acid mine drainage.</title>
        <authorList>
            <person name="Mendez-Garcia C."/>
            <person name="Mesa V."/>
            <person name="Sprenger R.R."/>
            <person name="Richter M."/>
            <person name="Diez M.S."/>
            <person name="Solano J."/>
            <person name="Bargiela R."/>
            <person name="Golyshina O.V."/>
            <person name="Manteca A."/>
            <person name="Ramos J.L."/>
            <person name="Gallego J.R."/>
            <person name="Llorente I."/>
            <person name="Martins Dos Santos V.A."/>
            <person name="Jensen O.N."/>
            <person name="Pelaez A.I."/>
            <person name="Sanchez J."/>
            <person name="Ferrer M."/>
        </authorList>
    </citation>
    <scope>NUCLEOTIDE SEQUENCE</scope>
</reference>
<gene>
    <name evidence="1" type="ORF">B1B_11259</name>
</gene>
<comment type="caution">
    <text evidence="1">The sequence shown here is derived from an EMBL/GenBank/DDBJ whole genome shotgun (WGS) entry which is preliminary data.</text>
</comment>
<protein>
    <submittedName>
        <fullName evidence="1">Protein containing DUF124</fullName>
    </submittedName>
</protein>
<name>T1BBJ5_9ZZZZ</name>
<dbReference type="EMBL" id="AUZY01007295">
    <property type="protein sequence ID" value="EQD50379.1"/>
    <property type="molecule type" value="Genomic_DNA"/>
</dbReference>
<dbReference type="PANTHER" id="PTHR43657">
    <property type="entry name" value="TRYPTOPHAN RNA-BINDING ATTENUATOR PROTEIN-LIKE PROTEIN"/>
    <property type="match status" value="1"/>
</dbReference>
<dbReference type="Pfam" id="PF01987">
    <property type="entry name" value="AIM24"/>
    <property type="match status" value="1"/>
</dbReference>
<proteinExistence type="predicted"/>
<accession>T1BBJ5</accession>
<dbReference type="InterPro" id="IPR036983">
    <property type="entry name" value="AIM24_sf"/>
</dbReference>
<dbReference type="InterPro" id="IPR002838">
    <property type="entry name" value="AIM24"/>
</dbReference>